<dbReference type="InterPro" id="IPR045863">
    <property type="entry name" value="CorA_TM1_TM2"/>
</dbReference>
<dbReference type="Pfam" id="PF01544">
    <property type="entry name" value="CorA"/>
    <property type="match status" value="1"/>
</dbReference>
<dbReference type="InterPro" id="IPR002523">
    <property type="entry name" value="MgTranspt_CorA/ZnTranspt_ZntB"/>
</dbReference>
<dbReference type="SUPFAM" id="SSF144083">
    <property type="entry name" value="Magnesium transport protein CorA, transmembrane region"/>
    <property type="match status" value="1"/>
</dbReference>
<comment type="subcellular location">
    <subcellularLocation>
        <location evidence="1">Cell membrane</location>
        <topology evidence="1">Multi-pass membrane protein</topology>
    </subcellularLocation>
</comment>
<keyword evidence="13" id="KW-1185">Reference proteome</keyword>
<dbReference type="InterPro" id="IPR045861">
    <property type="entry name" value="CorA_cytoplasmic_dom"/>
</dbReference>
<evidence type="ECO:0000256" key="7">
    <source>
        <dbReference type="ARBA" id="ARBA00022833"/>
    </source>
</evidence>
<evidence type="ECO:0000313" key="12">
    <source>
        <dbReference type="EMBL" id="GAL24491.1"/>
    </source>
</evidence>
<keyword evidence="6 11" id="KW-0812">Transmembrane</keyword>
<keyword evidence="10 11" id="KW-0472">Membrane</keyword>
<evidence type="ECO:0000256" key="6">
    <source>
        <dbReference type="ARBA" id="ARBA00022692"/>
    </source>
</evidence>
<dbReference type="SUPFAM" id="SSF143865">
    <property type="entry name" value="CorA soluble domain-like"/>
    <property type="match status" value="1"/>
</dbReference>
<comment type="similarity">
    <text evidence="2">Belongs to the CorA metal ion transporter (MIT) (TC 1.A.35) family.</text>
</comment>
<evidence type="ECO:0000313" key="13">
    <source>
        <dbReference type="Proteomes" id="UP000029223"/>
    </source>
</evidence>
<name>A0ABQ0J6Y2_9VIBR</name>
<keyword evidence="7" id="KW-0862">Zinc</keyword>
<gene>
    <name evidence="12" type="ORF">JCM19239_1945</name>
</gene>
<keyword evidence="4" id="KW-1003">Cell membrane</keyword>
<evidence type="ECO:0000256" key="8">
    <source>
        <dbReference type="ARBA" id="ARBA00022989"/>
    </source>
</evidence>
<feature type="transmembrane region" description="Helical" evidence="11">
    <location>
        <begin position="271"/>
        <end position="292"/>
    </location>
</feature>
<evidence type="ECO:0000256" key="2">
    <source>
        <dbReference type="ARBA" id="ARBA00009765"/>
    </source>
</evidence>
<dbReference type="PANTHER" id="PTHR46494">
    <property type="entry name" value="CORA FAMILY METAL ION TRANSPORTER (EUROFUNG)"/>
    <property type="match status" value="1"/>
</dbReference>
<proteinExistence type="inferred from homology"/>
<evidence type="ECO:0000256" key="5">
    <source>
        <dbReference type="ARBA" id="ARBA00022519"/>
    </source>
</evidence>
<dbReference type="PANTHER" id="PTHR46494:SF3">
    <property type="entry name" value="ZINC TRANSPORT PROTEIN ZNTB"/>
    <property type="match status" value="1"/>
</dbReference>
<evidence type="ECO:0000256" key="10">
    <source>
        <dbReference type="ARBA" id="ARBA00023136"/>
    </source>
</evidence>
<accession>A0ABQ0J6Y2</accession>
<evidence type="ECO:0000256" key="11">
    <source>
        <dbReference type="SAM" id="Phobius"/>
    </source>
</evidence>
<evidence type="ECO:0000256" key="3">
    <source>
        <dbReference type="ARBA" id="ARBA00022448"/>
    </source>
</evidence>
<dbReference type="Proteomes" id="UP000029223">
    <property type="component" value="Unassembled WGS sequence"/>
</dbReference>
<keyword evidence="9" id="KW-0406">Ion transport</keyword>
<keyword evidence="8 11" id="KW-1133">Transmembrane helix</keyword>
<feature type="transmembrane region" description="Helical" evidence="11">
    <location>
        <begin position="304"/>
        <end position="326"/>
    </location>
</feature>
<protein>
    <submittedName>
        <fullName evidence="12">Magnesium and cobalt transport protein CorA</fullName>
    </submittedName>
</protein>
<dbReference type="CDD" id="cd12833">
    <property type="entry name" value="ZntB-like_1"/>
    <property type="match status" value="1"/>
</dbReference>
<dbReference type="Gene3D" id="3.30.460.20">
    <property type="entry name" value="CorA soluble domain-like"/>
    <property type="match status" value="1"/>
</dbReference>
<sequence>MDVKADSTYPTGLIHAIQLDGQGGLIPCDEGINKIWQEREKTVWLHFDYSVATTVDWITEHSGLNEIAIDGLTSENSRPHILKRKNNVVANFRAINLNPESDPEDMVSLRIWTDGTRILSTRRRPLISTKEVLESLERGEGPQTVPELLINWLDAITAKQESSLSRLEDHALELEEADFTSSNNDYREQVSQLRKVCIKLRRHLSPQKETLNQLATSNLEWLNELDSLKIKALLDRQLRCLENIEMLREHSILMMDELNAIDAETLNRRTYVFTIIAGLFLPLGFFTGLLGINVGGMPGTENPFAFWMVTALCVLFGAGSVGWALAKRWL</sequence>
<organism evidence="12 13">
    <name type="scientific">Vibrio variabilis</name>
    <dbReference type="NCBI Taxonomy" id="990271"/>
    <lineage>
        <taxon>Bacteria</taxon>
        <taxon>Pseudomonadati</taxon>
        <taxon>Pseudomonadota</taxon>
        <taxon>Gammaproteobacteria</taxon>
        <taxon>Vibrionales</taxon>
        <taxon>Vibrionaceae</taxon>
        <taxon>Vibrio</taxon>
    </lineage>
</organism>
<reference evidence="13" key="1">
    <citation type="submission" date="2014-09" db="EMBL/GenBank/DDBJ databases">
        <title>Vibrio variabilis JCM 19239. (C206) whole genome shotgun sequence.</title>
        <authorList>
            <person name="Sawabe T."/>
            <person name="Meirelles P."/>
            <person name="Nakanishi M."/>
            <person name="Sayaka M."/>
            <person name="Hattori M."/>
            <person name="Ohkuma M."/>
        </authorList>
    </citation>
    <scope>NUCLEOTIDE SEQUENCE [LARGE SCALE GENOMIC DNA]</scope>
    <source>
        <strain evidence="13">JCM 19239</strain>
    </source>
</reference>
<keyword evidence="5" id="KW-0997">Cell inner membrane</keyword>
<dbReference type="EMBL" id="BBMS01000004">
    <property type="protein sequence ID" value="GAL24491.1"/>
    <property type="molecule type" value="Genomic_DNA"/>
</dbReference>
<evidence type="ECO:0000256" key="9">
    <source>
        <dbReference type="ARBA" id="ARBA00023065"/>
    </source>
</evidence>
<comment type="caution">
    <text evidence="12">The sequence shown here is derived from an EMBL/GenBank/DDBJ whole genome shotgun (WGS) entry which is preliminary data.</text>
</comment>
<evidence type="ECO:0000256" key="4">
    <source>
        <dbReference type="ARBA" id="ARBA00022475"/>
    </source>
</evidence>
<evidence type="ECO:0000256" key="1">
    <source>
        <dbReference type="ARBA" id="ARBA00004651"/>
    </source>
</evidence>
<keyword evidence="3" id="KW-0813">Transport</keyword>
<dbReference type="Gene3D" id="1.20.58.340">
    <property type="entry name" value="Magnesium transport protein CorA, transmembrane region"/>
    <property type="match status" value="2"/>
</dbReference>